<feature type="domain" description="J" evidence="8">
    <location>
        <begin position="104"/>
        <end position="156"/>
    </location>
</feature>
<dbReference type="GO" id="GO:0016020">
    <property type="term" value="C:membrane"/>
    <property type="evidence" value="ECO:0007669"/>
    <property type="project" value="UniProtKB-SubCell"/>
</dbReference>
<dbReference type="PROSITE" id="PS50076">
    <property type="entry name" value="DNAJ_2"/>
    <property type="match status" value="1"/>
</dbReference>
<keyword evidence="10" id="KW-1185">Reference proteome</keyword>
<dbReference type="OrthoDB" id="9811070at2"/>
<organism evidence="9 10">
    <name type="scientific">Marinicauda salina</name>
    <dbReference type="NCBI Taxonomy" id="2135793"/>
    <lineage>
        <taxon>Bacteria</taxon>
        <taxon>Pseudomonadati</taxon>
        <taxon>Pseudomonadota</taxon>
        <taxon>Alphaproteobacteria</taxon>
        <taxon>Maricaulales</taxon>
        <taxon>Maricaulaceae</taxon>
        <taxon>Marinicauda</taxon>
    </lineage>
</organism>
<evidence type="ECO:0000313" key="9">
    <source>
        <dbReference type="EMBL" id="PWE16492.1"/>
    </source>
</evidence>
<dbReference type="PANTHER" id="PTHR12763">
    <property type="match status" value="1"/>
</dbReference>
<keyword evidence="4 7" id="KW-0472">Membrane</keyword>
<evidence type="ECO:0000256" key="4">
    <source>
        <dbReference type="ARBA" id="ARBA00023136"/>
    </source>
</evidence>
<evidence type="ECO:0000256" key="2">
    <source>
        <dbReference type="ARBA" id="ARBA00022692"/>
    </source>
</evidence>
<comment type="caution">
    <text evidence="9">The sequence shown here is derived from an EMBL/GenBank/DDBJ whole genome shotgun (WGS) entry which is preliminary data.</text>
</comment>
<dbReference type="SMART" id="SM00271">
    <property type="entry name" value="DnaJ"/>
    <property type="match status" value="1"/>
</dbReference>
<dbReference type="PANTHER" id="PTHR12763:SF28">
    <property type="entry name" value="GEO10507P1-RELATED"/>
    <property type="match status" value="1"/>
</dbReference>
<evidence type="ECO:0000256" key="6">
    <source>
        <dbReference type="SAM" id="MobiDB-lite"/>
    </source>
</evidence>
<dbReference type="CDD" id="cd06257">
    <property type="entry name" value="DnaJ"/>
    <property type="match status" value="1"/>
</dbReference>
<accession>A0A2U2BR56</accession>
<dbReference type="SUPFAM" id="SSF46565">
    <property type="entry name" value="Chaperone J-domain"/>
    <property type="match status" value="1"/>
</dbReference>
<gene>
    <name evidence="9" type="ORF">DDZ18_12015</name>
</gene>
<dbReference type="InterPro" id="IPR036869">
    <property type="entry name" value="J_dom_sf"/>
</dbReference>
<evidence type="ECO:0000313" key="10">
    <source>
        <dbReference type="Proteomes" id="UP000245168"/>
    </source>
</evidence>
<protein>
    <submittedName>
        <fullName evidence="9">Molecular chaperone DnaJ</fullName>
    </submittedName>
</protein>
<dbReference type="AlphaFoldDB" id="A0A2U2BR56"/>
<name>A0A2U2BR56_9PROT</name>
<proteinExistence type="inferred from homology"/>
<evidence type="ECO:0000256" key="7">
    <source>
        <dbReference type="SAM" id="Phobius"/>
    </source>
</evidence>
<comment type="subcellular location">
    <subcellularLocation>
        <location evidence="1">Membrane</location>
        <topology evidence="1">Single-pass membrane protein</topology>
    </subcellularLocation>
</comment>
<dbReference type="RefSeq" id="WP_109253647.1">
    <property type="nucleotide sequence ID" value="NZ_QEXV01000006.1"/>
</dbReference>
<evidence type="ECO:0000256" key="5">
    <source>
        <dbReference type="ARBA" id="ARBA00038105"/>
    </source>
</evidence>
<dbReference type="Gene3D" id="1.10.287.110">
    <property type="entry name" value="DnaJ domain"/>
    <property type="match status" value="1"/>
</dbReference>
<sequence length="156" mass="16132">MSLILPLLAALAAMLAVGWAFSRMERRNAAQSARWALGVGGVLLGVLLTVRGLAVLGAPMIAAALGLLGVALRGGRRRGGDDGAEGGGERTRTQSSRGGMSVREAREVLGVGPDAGEDEIRAAYRTLMKQVHPDAGGTDALAARVREAYDVLTKAK</sequence>
<dbReference type="Proteomes" id="UP000245168">
    <property type="component" value="Unassembled WGS sequence"/>
</dbReference>
<feature type="transmembrane region" description="Helical" evidence="7">
    <location>
        <begin position="36"/>
        <end position="68"/>
    </location>
</feature>
<reference evidence="10" key="1">
    <citation type="submission" date="2018-05" db="EMBL/GenBank/DDBJ databases">
        <authorList>
            <person name="Liu B.-T."/>
        </authorList>
    </citation>
    <scope>NUCLEOTIDE SEQUENCE [LARGE SCALE GENOMIC DNA]</scope>
    <source>
        <strain evidence="10">WD6-1</strain>
    </source>
</reference>
<keyword evidence="3 7" id="KW-1133">Transmembrane helix</keyword>
<comment type="similarity">
    <text evidence="5">Belongs to the TIM14 family.</text>
</comment>
<evidence type="ECO:0000259" key="8">
    <source>
        <dbReference type="PROSITE" id="PS50076"/>
    </source>
</evidence>
<dbReference type="PRINTS" id="PR00625">
    <property type="entry name" value="JDOMAIN"/>
</dbReference>
<evidence type="ECO:0000256" key="1">
    <source>
        <dbReference type="ARBA" id="ARBA00004167"/>
    </source>
</evidence>
<dbReference type="EMBL" id="QEXV01000006">
    <property type="protein sequence ID" value="PWE16492.1"/>
    <property type="molecule type" value="Genomic_DNA"/>
</dbReference>
<feature type="region of interest" description="Disordered" evidence="6">
    <location>
        <begin position="76"/>
        <end position="101"/>
    </location>
</feature>
<dbReference type="InterPro" id="IPR001623">
    <property type="entry name" value="DnaJ_domain"/>
</dbReference>
<dbReference type="Pfam" id="PF00226">
    <property type="entry name" value="DnaJ"/>
    <property type="match status" value="1"/>
</dbReference>
<evidence type="ECO:0000256" key="3">
    <source>
        <dbReference type="ARBA" id="ARBA00022989"/>
    </source>
</evidence>
<keyword evidence="2 7" id="KW-0812">Transmembrane</keyword>